<protein>
    <recommendedName>
        <fullName evidence="3">C2H2-type domain-containing protein</fullName>
    </recommendedName>
</protein>
<proteinExistence type="predicted"/>
<keyword evidence="1" id="KW-0862">Zinc</keyword>
<feature type="compositionally biased region" description="Basic and acidic residues" evidence="2">
    <location>
        <begin position="1"/>
        <end position="12"/>
    </location>
</feature>
<keyword evidence="1" id="KW-0479">Metal-binding</keyword>
<dbReference type="InterPro" id="IPR013087">
    <property type="entry name" value="Znf_C2H2_type"/>
</dbReference>
<dbReference type="AlphaFoldDB" id="F9WUD2"/>
<dbReference type="VEuPathDB" id="TriTrypDB:TvY486_0040920"/>
<keyword evidence="5" id="KW-1185">Reference proteome</keyword>
<feature type="region of interest" description="Disordered" evidence="2">
    <location>
        <begin position="275"/>
        <end position="327"/>
    </location>
</feature>
<dbReference type="Gene3D" id="3.30.160.60">
    <property type="entry name" value="Classic Zinc Finger"/>
    <property type="match status" value="1"/>
</dbReference>
<dbReference type="SMART" id="SM00355">
    <property type="entry name" value="ZnF_C2H2"/>
    <property type="match status" value="2"/>
</dbReference>
<feature type="region of interest" description="Disordered" evidence="2">
    <location>
        <begin position="1"/>
        <end position="56"/>
    </location>
</feature>
<feature type="region of interest" description="Disordered" evidence="2">
    <location>
        <begin position="205"/>
        <end position="232"/>
    </location>
</feature>
<feature type="domain" description="C2H2-type" evidence="3">
    <location>
        <begin position="69"/>
        <end position="96"/>
    </location>
</feature>
<name>F9WUD2_TRYVY</name>
<gene>
    <name evidence="4" type="ORF">TvY486_0040920</name>
</gene>
<evidence type="ECO:0000256" key="1">
    <source>
        <dbReference type="PROSITE-ProRule" id="PRU00042"/>
    </source>
</evidence>
<keyword evidence="1" id="KW-0863">Zinc-finger</keyword>
<dbReference type="Proteomes" id="UP000009027">
    <property type="component" value="Unassembled WGS sequence"/>
</dbReference>
<organism evidence="4 5">
    <name type="scientific">Trypanosoma vivax (strain Y486)</name>
    <dbReference type="NCBI Taxonomy" id="1055687"/>
    <lineage>
        <taxon>Eukaryota</taxon>
        <taxon>Discoba</taxon>
        <taxon>Euglenozoa</taxon>
        <taxon>Kinetoplastea</taxon>
        <taxon>Metakinetoplastina</taxon>
        <taxon>Trypanosomatida</taxon>
        <taxon>Trypanosomatidae</taxon>
        <taxon>Trypanosoma</taxon>
        <taxon>Duttonella</taxon>
    </lineage>
</organism>
<dbReference type="PROSITE" id="PS00028">
    <property type="entry name" value="ZINC_FINGER_C2H2_1"/>
    <property type="match status" value="2"/>
</dbReference>
<accession>F9WUD2</accession>
<dbReference type="PROSITE" id="PS50157">
    <property type="entry name" value="ZINC_FINGER_C2H2_2"/>
    <property type="match status" value="1"/>
</dbReference>
<evidence type="ECO:0000313" key="4">
    <source>
        <dbReference type="EMBL" id="CCD21181.1"/>
    </source>
</evidence>
<feature type="compositionally biased region" description="Polar residues" evidence="2">
    <location>
        <begin position="28"/>
        <end position="39"/>
    </location>
</feature>
<evidence type="ECO:0000256" key="2">
    <source>
        <dbReference type="SAM" id="MobiDB-lite"/>
    </source>
</evidence>
<sequence>MLTKHPGHDESSRLQPRAKPKRKEMGSEAQTQGEASASLESAGGNGDAERPRKRRRVGCHAEWKGGRDHVCGRCGSAYKQLCSLVWHARAHHEHATTVKQKMKDGTVAATPLLKRSLQCPYCPMKCALKQSLTMHLQAKHGQPRREAEHNLLKVECKESAAHLLECPSLRELRRKHELETPKDGELFFGGQLASFLKELFKLESPSAPTSDEPELRPAHAVKRHRSPTELNTTYSPSAAAKRIVVWTGRAMRKRVREADPLTKAHCLNVPLDEARMGSGSRSASPAGFQSHRNSIEPSEAPADCNRVKGTMANGRTIPPSAGQCLEPQHRGANKRYNFLSPFEKFKLEARL</sequence>
<dbReference type="EMBL" id="CAEX01007149">
    <property type="protein sequence ID" value="CCD21181.1"/>
    <property type="molecule type" value="Genomic_DNA"/>
</dbReference>
<dbReference type="GO" id="GO:0008270">
    <property type="term" value="F:zinc ion binding"/>
    <property type="evidence" value="ECO:0007669"/>
    <property type="project" value="UniProtKB-KW"/>
</dbReference>
<evidence type="ECO:0000313" key="5">
    <source>
        <dbReference type="Proteomes" id="UP000009027"/>
    </source>
</evidence>
<evidence type="ECO:0000259" key="3">
    <source>
        <dbReference type="PROSITE" id="PS50157"/>
    </source>
</evidence>
<reference evidence="4 5" key="1">
    <citation type="journal article" date="2012" name="Proc. Natl. Acad. Sci. U.S.A.">
        <title>Antigenic diversity is generated by distinct evolutionary mechanisms in African trypanosome species.</title>
        <authorList>
            <person name="Jackson A.P."/>
            <person name="Berry A."/>
            <person name="Aslett M."/>
            <person name="Allison H.C."/>
            <person name="Burton P."/>
            <person name="Vavrova-Anderson J."/>
            <person name="Brown R."/>
            <person name="Browne H."/>
            <person name="Corton N."/>
            <person name="Hauser H."/>
            <person name="Gamble J."/>
            <person name="Gilderthorp R."/>
            <person name="Marcello L."/>
            <person name="McQuillan J."/>
            <person name="Otto T.D."/>
            <person name="Quail M.A."/>
            <person name="Sanders M.J."/>
            <person name="van Tonder A."/>
            <person name="Ginger M.L."/>
            <person name="Field M.C."/>
            <person name="Barry J.D."/>
            <person name="Hertz-Fowler C."/>
            <person name="Berriman M."/>
        </authorList>
    </citation>
    <scope>NUCLEOTIDE SEQUENCE</scope>
    <source>
        <strain evidence="4 5">Y486</strain>
    </source>
</reference>